<name>A0ABP7XGH0_9ACTN</name>
<organism evidence="2 3">
    <name type="scientific">Nocardioides fonticola</name>
    <dbReference type="NCBI Taxonomy" id="450363"/>
    <lineage>
        <taxon>Bacteria</taxon>
        <taxon>Bacillati</taxon>
        <taxon>Actinomycetota</taxon>
        <taxon>Actinomycetes</taxon>
        <taxon>Propionibacteriales</taxon>
        <taxon>Nocardioidaceae</taxon>
        <taxon>Nocardioides</taxon>
    </lineage>
</organism>
<dbReference type="Proteomes" id="UP001501495">
    <property type="component" value="Unassembled WGS sequence"/>
</dbReference>
<sequence>MTRCLDPMDRVKELGDASVAFIFDVHALYVAENAVTIEREMHQRFADRRVNRVNNRKEFFTVTPAEARDALVELSGELMTFTEEPEAIEYRQGLAGATEELRI</sequence>
<dbReference type="SMART" id="SM00974">
    <property type="entry name" value="T5orf172"/>
    <property type="match status" value="1"/>
</dbReference>
<evidence type="ECO:0000313" key="2">
    <source>
        <dbReference type="EMBL" id="GAA4115872.1"/>
    </source>
</evidence>
<gene>
    <name evidence="2" type="ORF">GCM10022215_15120</name>
</gene>
<feature type="domain" description="Bacteriophage T5 Orf172 DNA-binding" evidence="1">
    <location>
        <begin position="1"/>
        <end position="74"/>
    </location>
</feature>
<dbReference type="EMBL" id="BAAAZH010000012">
    <property type="protein sequence ID" value="GAA4115872.1"/>
    <property type="molecule type" value="Genomic_DNA"/>
</dbReference>
<evidence type="ECO:0000313" key="3">
    <source>
        <dbReference type="Proteomes" id="UP001501495"/>
    </source>
</evidence>
<reference evidence="3" key="1">
    <citation type="journal article" date="2019" name="Int. J. Syst. Evol. Microbiol.">
        <title>The Global Catalogue of Microorganisms (GCM) 10K type strain sequencing project: providing services to taxonomists for standard genome sequencing and annotation.</title>
        <authorList>
            <consortium name="The Broad Institute Genomics Platform"/>
            <consortium name="The Broad Institute Genome Sequencing Center for Infectious Disease"/>
            <person name="Wu L."/>
            <person name="Ma J."/>
        </authorList>
    </citation>
    <scope>NUCLEOTIDE SEQUENCE [LARGE SCALE GENOMIC DNA]</scope>
    <source>
        <strain evidence="3">JCM 16703</strain>
    </source>
</reference>
<comment type="caution">
    <text evidence="2">The sequence shown here is derived from an EMBL/GenBank/DDBJ whole genome shotgun (WGS) entry which is preliminary data.</text>
</comment>
<keyword evidence="3" id="KW-1185">Reference proteome</keyword>
<dbReference type="Pfam" id="PF13455">
    <property type="entry name" value="MUG113"/>
    <property type="match status" value="1"/>
</dbReference>
<accession>A0ABP7XGH0</accession>
<evidence type="ECO:0000259" key="1">
    <source>
        <dbReference type="SMART" id="SM00974"/>
    </source>
</evidence>
<dbReference type="InterPro" id="IPR018306">
    <property type="entry name" value="Phage_T5_Orf172_DNA-bd"/>
</dbReference>
<protein>
    <recommendedName>
        <fullName evidence="1">Bacteriophage T5 Orf172 DNA-binding domain-containing protein</fullName>
    </recommendedName>
</protein>
<proteinExistence type="predicted"/>